<proteinExistence type="predicted"/>
<evidence type="ECO:0000313" key="2">
    <source>
        <dbReference type="Proteomes" id="UP000521943"/>
    </source>
</evidence>
<dbReference type="AlphaFoldDB" id="A0A8H6H940"/>
<reference evidence="1 2" key="1">
    <citation type="submission" date="2020-07" db="EMBL/GenBank/DDBJ databases">
        <title>Comparative genomics of pyrophilous fungi reveals a link between fire events and developmental genes.</title>
        <authorList>
            <consortium name="DOE Joint Genome Institute"/>
            <person name="Steindorff A.S."/>
            <person name="Carver A."/>
            <person name="Calhoun S."/>
            <person name="Stillman K."/>
            <person name="Liu H."/>
            <person name="Lipzen A."/>
            <person name="Pangilinan J."/>
            <person name="Labutti K."/>
            <person name="Bruns T.D."/>
            <person name="Grigoriev I.V."/>
        </authorList>
    </citation>
    <scope>NUCLEOTIDE SEQUENCE [LARGE SCALE GENOMIC DNA]</scope>
    <source>
        <strain evidence="1 2">CBS 144469</strain>
    </source>
</reference>
<accession>A0A8H6H940</accession>
<keyword evidence="2" id="KW-1185">Reference proteome</keyword>
<organism evidence="1 2">
    <name type="scientific">Ephemerocybe angulata</name>
    <dbReference type="NCBI Taxonomy" id="980116"/>
    <lineage>
        <taxon>Eukaryota</taxon>
        <taxon>Fungi</taxon>
        <taxon>Dikarya</taxon>
        <taxon>Basidiomycota</taxon>
        <taxon>Agaricomycotina</taxon>
        <taxon>Agaricomycetes</taxon>
        <taxon>Agaricomycetidae</taxon>
        <taxon>Agaricales</taxon>
        <taxon>Agaricineae</taxon>
        <taxon>Psathyrellaceae</taxon>
        <taxon>Ephemerocybe</taxon>
    </lineage>
</organism>
<dbReference type="Proteomes" id="UP000521943">
    <property type="component" value="Unassembled WGS sequence"/>
</dbReference>
<dbReference type="EMBL" id="JACGCI010000232">
    <property type="protein sequence ID" value="KAF6741593.1"/>
    <property type="molecule type" value="Genomic_DNA"/>
</dbReference>
<dbReference type="SUPFAM" id="SSF52047">
    <property type="entry name" value="RNI-like"/>
    <property type="match status" value="1"/>
</dbReference>
<name>A0A8H6H940_9AGAR</name>
<evidence type="ECO:0000313" key="1">
    <source>
        <dbReference type="EMBL" id="KAF6741593.1"/>
    </source>
</evidence>
<dbReference type="InterPro" id="IPR032675">
    <property type="entry name" value="LRR_dom_sf"/>
</dbReference>
<comment type="caution">
    <text evidence="1">The sequence shown here is derived from an EMBL/GenBank/DDBJ whole genome shotgun (WGS) entry which is preliminary data.</text>
</comment>
<gene>
    <name evidence="1" type="ORF">DFP72DRAFT_942931</name>
</gene>
<protein>
    <submittedName>
        <fullName evidence="1">Uncharacterized protein</fullName>
    </submittedName>
</protein>
<sequence length="639" mass="71317">MQRLTGHEATTNFSMYLPEELLAQIFTNLQDDAENSIGGFRDLRVAFTCKGLYAMFQPFIQESQCQTLFEAAKGRLLKFEDPASRQRQELFSQTEQKIRSLFRGAQLSIDHRNEIAASTDGHPAAGPAFGSPLEVALTIKSYDAVEADIGPIWSLHSLLAKQEVSIHRLRVIFKTDCQWPSWSQYHQKEWGRAVLRLLELVSGIGEIELELSAIAVLRTPFHDENNSKLALSMSPAEEKACLKRSHAYLASLSKARKDIAWPTFAPKGTTIATIGAFDDVNKTWHFHSEINPQTLAYQLPENAMGTSHLSTLDLRGDMFHPTLFPFVDPLVAQSSSSLTNLQLRECGLGPDDWNEVLPNWNFSKLATFHIECKRFPIFAIVAFLRNNISLKKVRMVIQTVVGDLEGPLEFKSVVSLPNLQSVYGTPEIILPILKSPLTFPNLESVTISQGGKEPHAPLGDLTDVTALFSLLSQRAPRVREISLDLTFTPELSTWMHSANTNIQSAEPNSQRLSGALSKLVSVKSLSLNAHTIPREVTNCMWPPFIYVPAESVAAFVGAFPSLEEVAIDALFYCPPDADEFWAGVMQFWTASASLQRLEMKGISGATKTALWNRGEEEPTPGYAAFAKRFFDRFWTRRKA</sequence>
<dbReference type="Gene3D" id="3.80.10.10">
    <property type="entry name" value="Ribonuclease Inhibitor"/>
    <property type="match status" value="1"/>
</dbReference>